<feature type="region of interest" description="Disordered" evidence="1">
    <location>
        <begin position="1"/>
        <end position="53"/>
    </location>
</feature>
<accession>A0A550CVR9</accession>
<proteinExistence type="predicted"/>
<sequence>MPPELFIRPSCTSEPSTAPLPHTSTSGATRSSRNGTGNDTGVADEGAISEGRLSLPGFCSSAHSC</sequence>
<name>A0A550CVR9_9AGAR</name>
<dbReference type="Proteomes" id="UP000320762">
    <property type="component" value="Unassembled WGS sequence"/>
</dbReference>
<evidence type="ECO:0000256" key="1">
    <source>
        <dbReference type="SAM" id="MobiDB-lite"/>
    </source>
</evidence>
<comment type="caution">
    <text evidence="2">The sequence shown here is derived from an EMBL/GenBank/DDBJ whole genome shotgun (WGS) entry which is preliminary data.</text>
</comment>
<organism evidence="2 3">
    <name type="scientific">Schizophyllum amplum</name>
    <dbReference type="NCBI Taxonomy" id="97359"/>
    <lineage>
        <taxon>Eukaryota</taxon>
        <taxon>Fungi</taxon>
        <taxon>Dikarya</taxon>
        <taxon>Basidiomycota</taxon>
        <taxon>Agaricomycotina</taxon>
        <taxon>Agaricomycetes</taxon>
        <taxon>Agaricomycetidae</taxon>
        <taxon>Agaricales</taxon>
        <taxon>Schizophyllaceae</taxon>
        <taxon>Schizophyllum</taxon>
    </lineage>
</organism>
<dbReference type="AlphaFoldDB" id="A0A550CVR9"/>
<protein>
    <submittedName>
        <fullName evidence="2">Uncharacterized protein</fullName>
    </submittedName>
</protein>
<evidence type="ECO:0000313" key="2">
    <source>
        <dbReference type="EMBL" id="TRM68888.1"/>
    </source>
</evidence>
<evidence type="ECO:0000313" key="3">
    <source>
        <dbReference type="Proteomes" id="UP000320762"/>
    </source>
</evidence>
<reference evidence="2 3" key="1">
    <citation type="journal article" date="2019" name="New Phytol.">
        <title>Comparative genomics reveals unique wood-decay strategies and fruiting body development in the Schizophyllaceae.</title>
        <authorList>
            <person name="Almasi E."/>
            <person name="Sahu N."/>
            <person name="Krizsan K."/>
            <person name="Balint B."/>
            <person name="Kovacs G.M."/>
            <person name="Kiss B."/>
            <person name="Cseklye J."/>
            <person name="Drula E."/>
            <person name="Henrissat B."/>
            <person name="Nagy I."/>
            <person name="Chovatia M."/>
            <person name="Adam C."/>
            <person name="LaButti K."/>
            <person name="Lipzen A."/>
            <person name="Riley R."/>
            <person name="Grigoriev I.V."/>
            <person name="Nagy L.G."/>
        </authorList>
    </citation>
    <scope>NUCLEOTIDE SEQUENCE [LARGE SCALE GENOMIC DNA]</scope>
    <source>
        <strain evidence="2 3">NL-1724</strain>
    </source>
</reference>
<feature type="compositionally biased region" description="Polar residues" evidence="1">
    <location>
        <begin position="10"/>
        <end position="39"/>
    </location>
</feature>
<gene>
    <name evidence="2" type="ORF">BD626DRAFT_472258</name>
</gene>
<keyword evidence="3" id="KW-1185">Reference proteome</keyword>
<dbReference type="EMBL" id="VDMD01000001">
    <property type="protein sequence ID" value="TRM68888.1"/>
    <property type="molecule type" value="Genomic_DNA"/>
</dbReference>